<organism evidence="1 2">
    <name type="scientific">Limosilactobacillus reuteri CF48-3A</name>
    <dbReference type="NCBI Taxonomy" id="525341"/>
    <lineage>
        <taxon>Bacteria</taxon>
        <taxon>Bacillati</taxon>
        <taxon>Bacillota</taxon>
        <taxon>Bacilli</taxon>
        <taxon>Lactobacillales</taxon>
        <taxon>Lactobacillaceae</taxon>
        <taxon>Limosilactobacillus</taxon>
    </lineage>
</organism>
<evidence type="ECO:0008006" key="3">
    <source>
        <dbReference type="Google" id="ProtNLM"/>
    </source>
</evidence>
<dbReference type="AlphaFoldDB" id="A0A8D9S3C0"/>
<protein>
    <recommendedName>
        <fullName evidence="3">DUF3173 domain-containing protein</fullName>
    </recommendedName>
</protein>
<proteinExistence type="predicted"/>
<dbReference type="RefSeq" id="WP_003671462.1">
    <property type="nucleotide sequence ID" value="NZ_GG693672.1"/>
</dbReference>
<dbReference type="Proteomes" id="UP000003419">
    <property type="component" value="Unassembled WGS sequence"/>
</dbReference>
<reference evidence="1 2" key="1">
    <citation type="submission" date="2009-01" db="EMBL/GenBank/DDBJ databases">
        <authorList>
            <person name="Qin X."/>
            <person name="Bachman B."/>
            <person name="Battles P."/>
            <person name="Bell A."/>
            <person name="Bess C."/>
            <person name="Bickham C."/>
            <person name="Chaboub L."/>
            <person name="Chen D."/>
            <person name="Coyle M."/>
            <person name="Deiros D.R."/>
            <person name="Dinh H."/>
            <person name="Forbes L."/>
            <person name="Fowler G."/>
            <person name="Francisco L."/>
            <person name="Fu Q."/>
            <person name="Gubbala S."/>
            <person name="Hale W."/>
            <person name="Han Y."/>
            <person name="Hemphill L."/>
            <person name="Highlander S.K."/>
            <person name="Hirani K."/>
            <person name="Hogues M."/>
            <person name="Jackson L."/>
            <person name="Jakkamsetti A."/>
            <person name="Javaid M."/>
            <person name="Jiang H."/>
            <person name="Korchina V."/>
            <person name="Kovar C."/>
            <person name="Lara F."/>
            <person name="Lee S."/>
            <person name="Mata R."/>
            <person name="Mathew T."/>
            <person name="Moen C."/>
            <person name="Morales K."/>
            <person name="Munidasa M."/>
            <person name="Nazareth L."/>
            <person name="Ngo R."/>
            <person name="Nguyen L."/>
            <person name="Okwuonu G."/>
            <person name="Ongeri F."/>
            <person name="Patil S."/>
            <person name="Petrosino J."/>
            <person name="Pham C."/>
            <person name="Pham P."/>
            <person name="Pu L.-L."/>
            <person name="Puazo M."/>
            <person name="Raj R."/>
            <person name="Reid J."/>
            <person name="Rouhana J."/>
            <person name="Saada N."/>
            <person name="Shang Y."/>
            <person name="Simmons D."/>
            <person name="Thornton R."/>
            <person name="Warren J."/>
            <person name="Weissenberger G."/>
            <person name="Zhang J."/>
            <person name="Zhang L."/>
            <person name="Zhou C."/>
            <person name="Zhu D."/>
            <person name="Muzny D."/>
            <person name="Worley K."/>
            <person name="Gibbs R."/>
        </authorList>
    </citation>
    <scope>NUCLEOTIDE SEQUENCE [LARGE SCALE GENOMIC DNA]</scope>
    <source>
        <strain evidence="1 2">CF48-3A</strain>
    </source>
</reference>
<dbReference type="InterPro" id="IPR021512">
    <property type="entry name" value="DUF3173"/>
</dbReference>
<dbReference type="Pfam" id="PF11372">
    <property type="entry name" value="DUF3173"/>
    <property type="match status" value="1"/>
</dbReference>
<gene>
    <name evidence="1" type="ORF">HMPREF0534_2118</name>
</gene>
<dbReference type="EMBL" id="ACHG01000237">
    <property type="protein sequence ID" value="EEI64564.1"/>
    <property type="molecule type" value="Genomic_DNA"/>
</dbReference>
<name>A0A8D9S3C0_LIMRT</name>
<comment type="caution">
    <text evidence="1">The sequence shown here is derived from an EMBL/GenBank/DDBJ whole genome shotgun (WGS) entry which is preliminary data.</text>
</comment>
<evidence type="ECO:0000313" key="1">
    <source>
        <dbReference type="EMBL" id="EEI64564.1"/>
    </source>
</evidence>
<accession>A0A8D9S3C0</accession>
<evidence type="ECO:0000313" key="2">
    <source>
        <dbReference type="Proteomes" id="UP000003419"/>
    </source>
</evidence>
<sequence>MKATVSKSELIAMGFKPNQAKTILHDARQIMVKRGKTFWSNPRLQVAPRAIIEEVVLGVPLEEDDADGKD</sequence>